<evidence type="ECO:0000313" key="2">
    <source>
        <dbReference type="Proteomes" id="UP000740727"/>
    </source>
</evidence>
<dbReference type="SUPFAM" id="SSF52266">
    <property type="entry name" value="SGNH hydrolase"/>
    <property type="match status" value="1"/>
</dbReference>
<dbReference type="EMBL" id="RFXN01000139">
    <property type="protein sequence ID" value="NBR94431.1"/>
    <property type="molecule type" value="Genomic_DNA"/>
</dbReference>
<dbReference type="InterPro" id="IPR036514">
    <property type="entry name" value="SGNH_hydro_sf"/>
</dbReference>
<dbReference type="Proteomes" id="UP000740727">
    <property type="component" value="Unassembled WGS sequence"/>
</dbReference>
<name>A0A965GE22_9PROT</name>
<comment type="caution">
    <text evidence="1">The sequence shown here is derived from an EMBL/GenBank/DDBJ whole genome shotgun (WGS) entry which is preliminary data.</text>
</comment>
<evidence type="ECO:0008006" key="3">
    <source>
        <dbReference type="Google" id="ProtNLM"/>
    </source>
</evidence>
<reference evidence="1" key="1">
    <citation type="submission" date="2018-10" db="EMBL/GenBank/DDBJ databases">
        <title>Iterative Subtractive Binning of Freshwater Chronoseries Metagenomes Recovers Nearly Complete Genomes from over Four Hundred Novel Species.</title>
        <authorList>
            <person name="Rodriguez-R L.M."/>
            <person name="Tsementzi D."/>
            <person name="Luo C."/>
            <person name="Konstantinidis K.T."/>
        </authorList>
    </citation>
    <scope>NUCLEOTIDE SEQUENCE</scope>
    <source>
        <strain evidence="1">WB5_2A_028</strain>
    </source>
</reference>
<dbReference type="GO" id="GO:0016788">
    <property type="term" value="F:hydrolase activity, acting on ester bonds"/>
    <property type="evidence" value="ECO:0007669"/>
    <property type="project" value="UniProtKB-ARBA"/>
</dbReference>
<organism evidence="1 2">
    <name type="scientific">Candidatus Fonsibacter lacus</name>
    <dbReference type="NCBI Taxonomy" id="2576439"/>
    <lineage>
        <taxon>Bacteria</taxon>
        <taxon>Pseudomonadati</taxon>
        <taxon>Pseudomonadota</taxon>
        <taxon>Alphaproteobacteria</taxon>
        <taxon>Candidatus Pelagibacterales</taxon>
        <taxon>Candidatus Pelagibacterales incertae sedis</taxon>
        <taxon>Candidatus Fonsibacter</taxon>
    </lineage>
</organism>
<gene>
    <name evidence="1" type="ORF">EBT44_06380</name>
</gene>
<dbReference type="AlphaFoldDB" id="A0A965GE22"/>
<dbReference type="Gene3D" id="3.40.50.1110">
    <property type="entry name" value="SGNH hydrolase"/>
    <property type="match status" value="1"/>
</dbReference>
<evidence type="ECO:0000313" key="1">
    <source>
        <dbReference type="EMBL" id="NBR94431.1"/>
    </source>
</evidence>
<proteinExistence type="predicted"/>
<sequence>MAQSGYTVSDLAPAFPSMTIAEIEEIYHDNRLSLRRTYERFGYLGIRACVSKNFNISENGSRSNGMTRTISNDAYRIHCYGGSTTVGDGVADFQTISAYLETDLNSRTKNKFAVINFGAGNHTSLHSTLRLLDHCLTGNVPDHAIFLNGFNDCYYSAGGADGIAPFLDEVLRFSQDSEFRHSKLFDIINLIPNFSTEKSLTREADFSTDFIAQCLENVKKRYSSALAIQKFVESSFGVKIQRFIEPNRSVSCRDDQDLLPKLRDSHSQKLVSLLYKEIDRIGVRKVFGKEVISLLKIHQELQSFPLYLDCVHFTPEMNKWIAARIGAVIATKSGSRRLIKFGSEVSVTSKNELTNPDNYPLF</sequence>
<protein>
    <recommendedName>
        <fullName evidence="3">SGNH/GDSL hydrolase family protein</fullName>
    </recommendedName>
</protein>
<accession>A0A965GE22</accession>